<protein>
    <recommendedName>
        <fullName evidence="3">DNA polymerase epsilon subunit B</fullName>
    </recommendedName>
    <alternativeName>
        <fullName evidence="7">DNA polymerase II subunit 2</fullName>
    </alternativeName>
</protein>
<dbReference type="OrthoDB" id="10254730at2759"/>
<dbReference type="GO" id="GO:0008622">
    <property type="term" value="C:epsilon DNA polymerase complex"/>
    <property type="evidence" value="ECO:0007669"/>
    <property type="project" value="InterPro"/>
</dbReference>
<comment type="caution">
    <text evidence="10">The sequence shown here is derived from an EMBL/GenBank/DDBJ whole genome shotgun (WGS) entry which is preliminary data.</text>
</comment>
<keyword evidence="5" id="KW-0238">DNA-binding</keyword>
<dbReference type="AlphaFoldDB" id="A0A4Q4RSN4"/>
<dbReference type="PANTHER" id="PTHR12708:SF0">
    <property type="entry name" value="DNA POLYMERASE EPSILON SUBUNIT 2"/>
    <property type="match status" value="1"/>
</dbReference>
<feature type="region of interest" description="Disordered" evidence="8">
    <location>
        <begin position="161"/>
        <end position="188"/>
    </location>
</feature>
<proteinExistence type="inferred from homology"/>
<feature type="region of interest" description="Disordered" evidence="8">
    <location>
        <begin position="622"/>
        <end position="654"/>
    </location>
</feature>
<evidence type="ECO:0000256" key="5">
    <source>
        <dbReference type="ARBA" id="ARBA00023125"/>
    </source>
</evidence>
<reference evidence="11" key="1">
    <citation type="journal article" date="2019" name="bioRxiv">
        <title>Genomics, evolutionary history and diagnostics of the Alternaria alternata species group including apple and Asian pear pathotypes.</title>
        <authorList>
            <person name="Armitage A.D."/>
            <person name="Cockerton H.M."/>
            <person name="Sreenivasaprasad S."/>
            <person name="Woodhall J.W."/>
            <person name="Lane C.R."/>
            <person name="Harrison R.J."/>
            <person name="Clarkson J.P."/>
        </authorList>
    </citation>
    <scope>NUCLEOTIDE SEQUENCE [LARGE SCALE GENOMIC DNA]</scope>
    <source>
        <strain evidence="11">RGR 97.0016</strain>
    </source>
</reference>
<keyword evidence="6" id="KW-0539">Nucleus</keyword>
<evidence type="ECO:0000313" key="10">
    <source>
        <dbReference type="EMBL" id="RYO60167.1"/>
    </source>
</evidence>
<dbReference type="GO" id="GO:0006261">
    <property type="term" value="P:DNA-templated DNA replication"/>
    <property type="evidence" value="ECO:0007669"/>
    <property type="project" value="InterPro"/>
</dbReference>
<evidence type="ECO:0000259" key="9">
    <source>
        <dbReference type="Pfam" id="PF04042"/>
    </source>
</evidence>
<dbReference type="EMBL" id="PEJP01000026">
    <property type="protein sequence ID" value="RYO60167.1"/>
    <property type="molecule type" value="Genomic_DNA"/>
</dbReference>
<keyword evidence="4" id="KW-0235">DNA replication</keyword>
<dbReference type="GO" id="GO:0003677">
    <property type="term" value="F:DNA binding"/>
    <property type="evidence" value="ECO:0007669"/>
    <property type="project" value="UniProtKB-KW"/>
</dbReference>
<comment type="subcellular location">
    <subcellularLocation>
        <location evidence="1">Nucleus</location>
    </subcellularLocation>
</comment>
<dbReference type="InterPro" id="IPR007185">
    <property type="entry name" value="DNA_pol_a/d/e_bsu"/>
</dbReference>
<dbReference type="Proteomes" id="UP000293823">
    <property type="component" value="Unassembled WGS sequence"/>
</dbReference>
<gene>
    <name evidence="10" type="ORF">AA0113_g7081</name>
</gene>
<dbReference type="GO" id="GO:0042276">
    <property type="term" value="P:error-prone translesion synthesis"/>
    <property type="evidence" value="ECO:0007669"/>
    <property type="project" value="TreeGrafter"/>
</dbReference>
<feature type="compositionally biased region" description="Polar residues" evidence="8">
    <location>
        <begin position="169"/>
        <end position="184"/>
    </location>
</feature>
<evidence type="ECO:0000256" key="6">
    <source>
        <dbReference type="ARBA" id="ARBA00023242"/>
    </source>
</evidence>
<feature type="domain" description="DNA polymerase alpha/delta/epsilon subunit B" evidence="9">
    <location>
        <begin position="447"/>
        <end position="732"/>
    </location>
</feature>
<dbReference type="Pfam" id="PF04042">
    <property type="entry name" value="DNA_pol_E_B"/>
    <property type="match status" value="1"/>
</dbReference>
<evidence type="ECO:0000256" key="1">
    <source>
        <dbReference type="ARBA" id="ARBA00004123"/>
    </source>
</evidence>
<name>A0A4Q4RSN4_9PLEO</name>
<organism evidence="10 11">
    <name type="scientific">Alternaria arborescens</name>
    <dbReference type="NCBI Taxonomy" id="156630"/>
    <lineage>
        <taxon>Eukaryota</taxon>
        <taxon>Fungi</taxon>
        <taxon>Dikarya</taxon>
        <taxon>Ascomycota</taxon>
        <taxon>Pezizomycotina</taxon>
        <taxon>Dothideomycetes</taxon>
        <taxon>Pleosporomycetidae</taxon>
        <taxon>Pleosporales</taxon>
        <taxon>Pleosporineae</taxon>
        <taxon>Pleosporaceae</taxon>
        <taxon>Alternaria</taxon>
        <taxon>Alternaria sect. Alternaria</taxon>
    </lineage>
</organism>
<evidence type="ECO:0000256" key="7">
    <source>
        <dbReference type="ARBA" id="ARBA00032930"/>
    </source>
</evidence>
<feature type="region of interest" description="Disordered" evidence="8">
    <location>
        <begin position="1"/>
        <end position="45"/>
    </location>
</feature>
<dbReference type="InterPro" id="IPR016266">
    <property type="entry name" value="POLE2"/>
</dbReference>
<evidence type="ECO:0000256" key="3">
    <source>
        <dbReference type="ARBA" id="ARBA00016011"/>
    </source>
</evidence>
<evidence type="ECO:0000313" key="11">
    <source>
        <dbReference type="Proteomes" id="UP000293823"/>
    </source>
</evidence>
<evidence type="ECO:0000256" key="4">
    <source>
        <dbReference type="ARBA" id="ARBA00022705"/>
    </source>
</evidence>
<sequence>MATSRRPEKPSAVPSDLIPSSSPAFGTPVHPINPRRTAPIRAPPALKPVGKSTVLPILLPPATLRPLAFRTFTKKHNLTLTSSALQALATFVGKHCGSGWREEGLAEKVLEEIAKSWKKCGGQVIVEGDNETLRGILKTLEGSMSGGRVVQGSTLGRQTSFNFGPEMAGQTNHSSLDSNSSFGMSSLEVEDKDEEEDLLKDPREWMKVIGAFDQPKLIYNATQKHFEKSAKKPSLFPDPKHKTELFRQRYHIVHQRILRNETFQAPTFSTARSATLSRTGSIATSQMNTITPIANLLGRTGSTHLLLGMLTVSATGVLSLSDLTGTIPLDIQHARPIPENGAYFAPGMIVLVEGSYEEDAGATSTLGGSSGIGGTIGGKFLGFSVGHPPSERRTATLGGAEEADKNSLAGPAFGWTDFLGVGSQRATGTRMNKIASKLLDPDTAHNIVIASDLHLDVPSTLSALRTLLRTYTPDPTDAHPVYPLGIILMGNFSSKASLAGVPGTGSIEYKEHFDALASVLAEFQTLIAHTTLVFVPGDNDAWPSAFSAGAATPLPRKPIPTMFTSRIRKVVAEANREIWGAGKAKGKEGEVIWTSNPSRLTWFGVKGEMAILRDDVAGRLQRQSIRFNKPPPDVDDDMPYAPSHQQQEAEQQDAMDLDLRPPPARQQQQQQSDVDIETQTARALTRTILSQSHLSPFPLSARPLHWDFAHTMNLYPLPTSLVLADSEAPAFVVKYFGCTVMNPGSIDESGGRGRREGRARWVEFDIRASTGVVRTEG</sequence>
<accession>A0A4Q4RSN4</accession>
<keyword evidence="11" id="KW-1185">Reference proteome</keyword>
<comment type="similarity">
    <text evidence="2">Belongs to the DNA polymerase epsilon subunit B family.</text>
</comment>
<evidence type="ECO:0000256" key="2">
    <source>
        <dbReference type="ARBA" id="ARBA00009560"/>
    </source>
</evidence>
<evidence type="ECO:0000256" key="8">
    <source>
        <dbReference type="SAM" id="MobiDB-lite"/>
    </source>
</evidence>
<dbReference type="PANTHER" id="PTHR12708">
    <property type="entry name" value="DNA POLYMERASE EPSILON SUBUNIT B"/>
    <property type="match status" value="1"/>
</dbReference>